<evidence type="ECO:0000256" key="1">
    <source>
        <dbReference type="SAM" id="Coils"/>
    </source>
</evidence>
<sequence length="160" mass="19098">MAELSKEEKRRLTREYITRINDYYIEEMALKKQLNLLIERMGPAELPTGNSDGISKNSDLDIMQQFKQLTKLKDEIDDLKEKAVECELTVIREIYNINEPKYRAILIERYMNRRDIYAISVVYRELGMQNNSTNYIKRVLRKAEELFYEKNLKNRGVHLT</sequence>
<dbReference type="Proteomes" id="UP000029628">
    <property type="component" value="Unassembled WGS sequence"/>
</dbReference>
<accession>A0A096ALX2</accession>
<keyword evidence="1" id="KW-0175">Coiled coil</keyword>
<dbReference type="EMBL" id="JRNT01000005">
    <property type="protein sequence ID" value="KGF48093.1"/>
    <property type="molecule type" value="Genomic_DNA"/>
</dbReference>
<comment type="caution">
    <text evidence="2">The sequence shown here is derived from an EMBL/GenBank/DDBJ whole genome shotgun (WGS) entry which is preliminary data.</text>
</comment>
<feature type="coiled-coil region" evidence="1">
    <location>
        <begin position="62"/>
        <end position="89"/>
    </location>
</feature>
<dbReference type="AlphaFoldDB" id="A0A096ALX2"/>
<evidence type="ECO:0000313" key="2">
    <source>
        <dbReference type="EMBL" id="KGF48093.1"/>
    </source>
</evidence>
<reference evidence="2 3" key="1">
    <citation type="submission" date="2014-07" db="EMBL/GenBank/DDBJ databases">
        <authorList>
            <person name="McCorrison J."/>
            <person name="Sanka R."/>
            <person name="Torralba M."/>
            <person name="Gillis M."/>
            <person name="Haft D.H."/>
            <person name="Methe B."/>
            <person name="Sutton G."/>
            <person name="Nelson K.E."/>
        </authorList>
    </citation>
    <scope>NUCLEOTIDE SEQUENCE [LARGE SCALE GENOMIC DNA]</scope>
    <source>
        <strain evidence="2 3">DNF00314</strain>
    </source>
</reference>
<organism evidence="2 3">
    <name type="scientific">Veillonella montpellierensis DNF00314</name>
    <dbReference type="NCBI Taxonomy" id="1401067"/>
    <lineage>
        <taxon>Bacteria</taxon>
        <taxon>Bacillati</taxon>
        <taxon>Bacillota</taxon>
        <taxon>Negativicutes</taxon>
        <taxon>Veillonellales</taxon>
        <taxon>Veillonellaceae</taxon>
        <taxon>Veillonella</taxon>
    </lineage>
</organism>
<keyword evidence="3" id="KW-1185">Reference proteome</keyword>
<proteinExistence type="predicted"/>
<protein>
    <submittedName>
        <fullName evidence="2">Uncharacterized protein</fullName>
    </submittedName>
</protein>
<dbReference type="RefSeq" id="WP_038150952.1">
    <property type="nucleotide sequence ID" value="NZ_JRNT01000005.1"/>
</dbReference>
<name>A0A096ALX2_9FIRM</name>
<evidence type="ECO:0000313" key="3">
    <source>
        <dbReference type="Proteomes" id="UP000029628"/>
    </source>
</evidence>
<gene>
    <name evidence="2" type="ORF">HMPREF0872_00360</name>
</gene>